<evidence type="ECO:0000256" key="1">
    <source>
        <dbReference type="ARBA" id="ARBA00005607"/>
    </source>
</evidence>
<dbReference type="PANTHER" id="PTHR12967:SF0">
    <property type="entry name" value="PROTEIN SHQ1 HOMOLOG"/>
    <property type="match status" value="1"/>
</dbReference>
<dbReference type="PROSITE" id="PS51203">
    <property type="entry name" value="CS"/>
    <property type="match status" value="1"/>
</dbReference>
<evidence type="ECO:0000256" key="2">
    <source>
        <dbReference type="ARBA" id="ARBA00013750"/>
    </source>
</evidence>
<keyword evidence="5" id="KW-1185">Reference proteome</keyword>
<dbReference type="InterPro" id="IPR008978">
    <property type="entry name" value="HSP20-like_chaperone"/>
</dbReference>
<sequence>MLTPIFELTQTEKSISLKIKAPLANVGKAELVVEDDMVLFHSSPYYLRIHLPGCVREIEGSVGKYDSDRGEFNFEMAKCTPGQHFEDLDMIGKLLLPQKSHAEIKPKIEVLGEDQINVDDGMTDDEDWFIEQEEMCEENLMLTASGRYGFANKLCGLNWVDRDEFSEILDLKGVDFGSIRERTRERRENEGKEFCEDHYLADFMEPDDLLREVLAYVPPWQAESEFLCFVSAKFTSEEREELKKLGNRDYLLDKTEQKIALLSLVDIIFSYAYNHRMTMGDNSVESAWTINKLSATLSWFQSYTDMKDVKVTCARRAIIYPLCRHWELTQTVFKDTHTLLSLGRRQLIKCLLEIHSLFNASHPRYMLNRLYITDYCIWLQKCSEKTIQRLADLFSKVTSIFHLKLYYLSRSTEKTRP</sequence>
<evidence type="ECO:0000313" key="4">
    <source>
        <dbReference type="EMBL" id="KAL1117084.1"/>
    </source>
</evidence>
<comment type="caution">
    <text evidence="4">The sequence shown here is derived from an EMBL/GenBank/DDBJ whole genome shotgun (WGS) entry which is preliminary data.</text>
</comment>
<evidence type="ECO:0000259" key="3">
    <source>
        <dbReference type="PROSITE" id="PS51203"/>
    </source>
</evidence>
<comment type="similarity">
    <text evidence="1">Belongs to the SHQ1 family.</text>
</comment>
<dbReference type="EMBL" id="JBFDAA010000016">
    <property type="protein sequence ID" value="KAL1117084.1"/>
    <property type="molecule type" value="Genomic_DNA"/>
</dbReference>
<dbReference type="Gene3D" id="2.60.40.790">
    <property type="match status" value="1"/>
</dbReference>
<gene>
    <name evidence="4" type="ORF">AAG570_004412</name>
</gene>
<name>A0ABD0Y0S7_9HEMI</name>
<proteinExistence type="inferred from homology"/>
<dbReference type="InterPro" id="IPR048696">
    <property type="entry name" value="SHQ1-like_CS"/>
</dbReference>
<dbReference type="PANTHER" id="PTHR12967">
    <property type="entry name" value="PROTEIN SHQ1 HOMOLOG"/>
    <property type="match status" value="1"/>
</dbReference>
<dbReference type="InterPro" id="IPR007009">
    <property type="entry name" value="Shq1_C"/>
</dbReference>
<protein>
    <recommendedName>
        <fullName evidence="2">Protein SHQ1 homolog</fullName>
    </recommendedName>
</protein>
<reference evidence="4 5" key="1">
    <citation type="submission" date="2024-07" db="EMBL/GenBank/DDBJ databases">
        <title>Chromosome-level genome assembly of the water stick insect Ranatra chinensis (Heteroptera: Nepidae).</title>
        <authorList>
            <person name="Liu X."/>
        </authorList>
    </citation>
    <scope>NUCLEOTIDE SEQUENCE [LARGE SCALE GENOMIC DNA]</scope>
    <source>
        <strain evidence="4">Cailab_2021Rc</strain>
        <tissue evidence="4">Muscle</tissue>
    </source>
</reference>
<dbReference type="Proteomes" id="UP001558652">
    <property type="component" value="Unassembled WGS sequence"/>
</dbReference>
<feature type="domain" description="CS" evidence="3">
    <location>
        <begin position="1"/>
        <end position="89"/>
    </location>
</feature>
<accession>A0ABD0Y0S7</accession>
<dbReference type="InterPro" id="IPR039742">
    <property type="entry name" value="Shq1"/>
</dbReference>
<dbReference type="InterPro" id="IPR007052">
    <property type="entry name" value="CS_dom"/>
</dbReference>
<dbReference type="Pfam" id="PF21413">
    <property type="entry name" value="SHQ1-like_CS"/>
    <property type="match status" value="1"/>
</dbReference>
<evidence type="ECO:0000313" key="5">
    <source>
        <dbReference type="Proteomes" id="UP001558652"/>
    </source>
</evidence>
<dbReference type="Pfam" id="PF04925">
    <property type="entry name" value="SHQ1"/>
    <property type="match status" value="1"/>
</dbReference>
<organism evidence="4 5">
    <name type="scientific">Ranatra chinensis</name>
    <dbReference type="NCBI Taxonomy" id="642074"/>
    <lineage>
        <taxon>Eukaryota</taxon>
        <taxon>Metazoa</taxon>
        <taxon>Ecdysozoa</taxon>
        <taxon>Arthropoda</taxon>
        <taxon>Hexapoda</taxon>
        <taxon>Insecta</taxon>
        <taxon>Pterygota</taxon>
        <taxon>Neoptera</taxon>
        <taxon>Paraneoptera</taxon>
        <taxon>Hemiptera</taxon>
        <taxon>Heteroptera</taxon>
        <taxon>Panheteroptera</taxon>
        <taxon>Nepomorpha</taxon>
        <taxon>Nepidae</taxon>
        <taxon>Ranatrinae</taxon>
        <taxon>Ranatra</taxon>
    </lineage>
</organism>
<dbReference type="AlphaFoldDB" id="A0ABD0Y0S7"/>